<evidence type="ECO:0000313" key="2">
    <source>
        <dbReference type="EMBL" id="QPB73960.1"/>
    </source>
</evidence>
<feature type="transmembrane region" description="Helical" evidence="1">
    <location>
        <begin position="22"/>
        <end position="45"/>
    </location>
</feature>
<keyword evidence="1" id="KW-0472">Membrane</keyword>
<accession>A0A7U3S1S4</accession>
<organism evidence="2">
    <name type="scientific">Enterovirus A</name>
    <dbReference type="NCBI Taxonomy" id="138948"/>
    <lineage>
        <taxon>Viruses</taxon>
        <taxon>Riboviria</taxon>
        <taxon>Orthornavirae</taxon>
        <taxon>Pisuviricota</taxon>
        <taxon>Pisoniviricetes</taxon>
        <taxon>Picornavirales</taxon>
        <taxon>Picornaviridae</taxon>
        <taxon>Ensavirinae</taxon>
        <taxon>Enterovirus</taxon>
        <taxon>Enterovirus alphacoxsackie</taxon>
    </lineage>
</organism>
<keyword evidence="1" id="KW-0812">Transmembrane</keyword>
<protein>
    <submittedName>
        <fullName evidence="2">UP</fullName>
    </submittedName>
</protein>
<sequence>MVTIQELLPYSYWIGHPVSNRAIVYLFIGYVPLSHTSLDTLHFIVKLNTRRWARRCLRSAPARMRIQTQPLRAPP</sequence>
<name>A0A7U3S1S4_9ENTO</name>
<dbReference type="EMBL" id="MT952340">
    <property type="protein sequence ID" value="QPB73960.1"/>
    <property type="molecule type" value="Genomic_RNA"/>
</dbReference>
<evidence type="ECO:0000256" key="1">
    <source>
        <dbReference type="SAM" id="Phobius"/>
    </source>
</evidence>
<keyword evidence="1" id="KW-1133">Transmembrane helix</keyword>
<reference evidence="2" key="1">
    <citation type="submission" date="2020-09" db="EMBL/GenBank/DDBJ databases">
        <title>Pan-Enterovirus amplicon-based High Throughput sequencing detects complete capsid of EVA71 genotype C1 from wastewater in Arizona.</title>
        <authorList>
            <person name="Faleye T.O.C."/>
            <person name="Driver E."/>
            <person name="Bowes D."/>
            <person name="Adhikari S."/>
            <person name="Adams D."/>
            <person name="Varsani A."/>
            <person name="Halden R.U."/>
            <person name="Scotch M."/>
        </authorList>
    </citation>
    <scope>NUCLEOTIDE SEQUENCE</scope>
    <source>
        <strain evidence="2">Arizona-2020</strain>
    </source>
</reference>
<proteinExistence type="predicted"/>